<gene>
    <name evidence="3" type="ORF">SO694_00087176</name>
</gene>
<dbReference type="InterPro" id="IPR052276">
    <property type="entry name" value="Diphthamide-biosynth_chaperone"/>
</dbReference>
<evidence type="ECO:0000259" key="2">
    <source>
        <dbReference type="PROSITE" id="PS50076"/>
    </source>
</evidence>
<evidence type="ECO:0000313" key="4">
    <source>
        <dbReference type="Proteomes" id="UP001363151"/>
    </source>
</evidence>
<dbReference type="Gene3D" id="2.30.42.10">
    <property type="match status" value="1"/>
</dbReference>
<name>A0ABR1G4Z1_AURAN</name>
<comment type="caution">
    <text evidence="3">The sequence shown here is derived from an EMBL/GenBank/DDBJ whole genome shotgun (WGS) entry which is preliminary data.</text>
</comment>
<dbReference type="InterPro" id="IPR018253">
    <property type="entry name" value="DnaJ_domain_CS"/>
</dbReference>
<dbReference type="PANTHER" id="PTHR44240">
    <property type="entry name" value="DNAJ DOMAIN (PROKARYOTIC HEAT SHOCK PROTEIN)-RELATED"/>
    <property type="match status" value="1"/>
</dbReference>
<reference evidence="3 4" key="1">
    <citation type="submission" date="2024-03" db="EMBL/GenBank/DDBJ databases">
        <title>Aureococcus anophagefferens CCMP1851 and Kratosvirus quantuckense: Draft genome of a second virus-susceptible host strain in the model system.</title>
        <authorList>
            <person name="Chase E."/>
            <person name="Truchon A.R."/>
            <person name="Schepens W."/>
            <person name="Wilhelm S.W."/>
        </authorList>
    </citation>
    <scope>NUCLEOTIDE SEQUENCE [LARGE SCALE GENOMIC DNA]</scope>
    <source>
        <strain evidence="3 4">CCMP1851</strain>
    </source>
</reference>
<dbReference type="Proteomes" id="UP001363151">
    <property type="component" value="Unassembled WGS sequence"/>
</dbReference>
<dbReference type="PRINTS" id="PR00625">
    <property type="entry name" value="JDOMAIN"/>
</dbReference>
<protein>
    <recommendedName>
        <fullName evidence="2">J domain-containing protein</fullName>
    </recommendedName>
</protein>
<dbReference type="Gene3D" id="1.10.287.110">
    <property type="entry name" value="DnaJ domain"/>
    <property type="match status" value="1"/>
</dbReference>
<dbReference type="SUPFAM" id="SSF46565">
    <property type="entry name" value="Chaperone J-domain"/>
    <property type="match status" value="1"/>
</dbReference>
<sequence>MGEIPSAGQEFVATIVDGKGKLGFKLAQQRVPGDFYAFVVEHVDAGGVADVAGILRGAQLLAVNNKLVVFAGNKATDFYEVLGVETNASRAAIRKAYLQKALDRAGKGCAGAAPDARAASEDPGDGGAFVLISEAYATLADESHRASYDAMRAAGAAAWSSATRRQDGPGQPGPRQPGQRRPAVRGGGVAPRAALQDDAEAQLLVAIALVRINTTGERRKALQHAERAAGAAARSATRGKSGTREQDMAKTLVSSEAAYLAGLMHLVDFDASEAEKLFRAAADVGHPYAKDRLKELGGARRARGGCLCCRPARRAARRLLLVESFREWEQIRRRRARRRQRAAEEIPVASPTSPTAVLAAFLFCDGGASKYSKAFNGMICSSKRDGFGSMVCFEQGSKKTQIHATEDVLEDIEYAWSQNAGHAGDDFDDMGAQVALHVAELDDEANAAALVPADYDFGDGNPLQLVERTEEF</sequence>
<dbReference type="PROSITE" id="PS00636">
    <property type="entry name" value="DNAJ_1"/>
    <property type="match status" value="1"/>
</dbReference>
<organism evidence="3 4">
    <name type="scientific">Aureococcus anophagefferens</name>
    <name type="common">Harmful bloom alga</name>
    <dbReference type="NCBI Taxonomy" id="44056"/>
    <lineage>
        <taxon>Eukaryota</taxon>
        <taxon>Sar</taxon>
        <taxon>Stramenopiles</taxon>
        <taxon>Ochrophyta</taxon>
        <taxon>Pelagophyceae</taxon>
        <taxon>Pelagomonadales</taxon>
        <taxon>Pelagomonadaceae</taxon>
        <taxon>Aureococcus</taxon>
    </lineage>
</organism>
<dbReference type="InterPro" id="IPR001623">
    <property type="entry name" value="DnaJ_domain"/>
</dbReference>
<keyword evidence="4" id="KW-1185">Reference proteome</keyword>
<proteinExistence type="predicted"/>
<dbReference type="CDD" id="cd06257">
    <property type="entry name" value="DnaJ"/>
    <property type="match status" value="1"/>
</dbReference>
<feature type="region of interest" description="Disordered" evidence="1">
    <location>
        <begin position="159"/>
        <end position="191"/>
    </location>
</feature>
<dbReference type="PANTHER" id="PTHR44240:SF10">
    <property type="entry name" value="J DOMAIN-CONTAINING PROTEIN"/>
    <property type="match status" value="1"/>
</dbReference>
<feature type="domain" description="J" evidence="2">
    <location>
        <begin position="77"/>
        <end position="152"/>
    </location>
</feature>
<dbReference type="InterPro" id="IPR036869">
    <property type="entry name" value="J_dom_sf"/>
</dbReference>
<dbReference type="SMART" id="SM00271">
    <property type="entry name" value="DnaJ"/>
    <property type="match status" value="1"/>
</dbReference>
<dbReference type="PROSITE" id="PS50076">
    <property type="entry name" value="DNAJ_2"/>
    <property type="match status" value="1"/>
</dbReference>
<evidence type="ECO:0000256" key="1">
    <source>
        <dbReference type="SAM" id="MobiDB-lite"/>
    </source>
</evidence>
<accession>A0ABR1G4Z1</accession>
<dbReference type="InterPro" id="IPR036034">
    <property type="entry name" value="PDZ_sf"/>
</dbReference>
<dbReference type="Pfam" id="PF00226">
    <property type="entry name" value="DnaJ"/>
    <property type="match status" value="1"/>
</dbReference>
<dbReference type="EMBL" id="JBBJCI010000121">
    <property type="protein sequence ID" value="KAK7248062.1"/>
    <property type="molecule type" value="Genomic_DNA"/>
</dbReference>
<evidence type="ECO:0000313" key="3">
    <source>
        <dbReference type="EMBL" id="KAK7248062.1"/>
    </source>
</evidence>
<dbReference type="SUPFAM" id="SSF50156">
    <property type="entry name" value="PDZ domain-like"/>
    <property type="match status" value="1"/>
</dbReference>